<keyword evidence="6 10" id="KW-0689">Ribosomal protein</keyword>
<dbReference type="PANTHER" id="PTHR13501">
    <property type="entry name" value="CHLOROPLAST 50S RIBOSOMAL PROTEIN L22-RELATED"/>
    <property type="match status" value="1"/>
</dbReference>
<keyword evidence="4 10" id="KW-0699">rRNA-binding</keyword>
<organism evidence="14 15">
    <name type="scientific">candidate division WOR-1 bacterium RIFOXYC2_FULL_46_14</name>
    <dbReference type="NCBI Taxonomy" id="1802587"/>
    <lineage>
        <taxon>Bacteria</taxon>
        <taxon>Bacillati</taxon>
        <taxon>Saganbacteria</taxon>
    </lineage>
</organism>
<accession>A0A1F4U5R9</accession>
<evidence type="ECO:0000256" key="4">
    <source>
        <dbReference type="ARBA" id="ARBA00022730"/>
    </source>
</evidence>
<comment type="function">
    <text evidence="10 13">This protein binds specifically to 23S rRNA; its binding is stimulated by other ribosomal proteins, e.g., L4, L17, and L20. It is important during the early stages of 50S assembly. It makes multiple contacts with different domains of the 23S rRNA in the assembled 50S subunit and ribosome.</text>
</comment>
<dbReference type="Pfam" id="PF00237">
    <property type="entry name" value="Ribosomal_L22"/>
    <property type="match status" value="1"/>
</dbReference>
<evidence type="ECO:0000256" key="3">
    <source>
        <dbReference type="ARBA" id="ARBA00011838"/>
    </source>
</evidence>
<name>A0A1F4U5R9_UNCSA</name>
<reference evidence="14 15" key="1">
    <citation type="journal article" date="2016" name="Nat. Commun.">
        <title>Thousands of microbial genomes shed light on interconnected biogeochemical processes in an aquifer system.</title>
        <authorList>
            <person name="Anantharaman K."/>
            <person name="Brown C.T."/>
            <person name="Hug L.A."/>
            <person name="Sharon I."/>
            <person name="Castelle C.J."/>
            <person name="Probst A.J."/>
            <person name="Thomas B.C."/>
            <person name="Singh A."/>
            <person name="Wilkins M.J."/>
            <person name="Karaoz U."/>
            <person name="Brodie E.L."/>
            <person name="Williams K.H."/>
            <person name="Hubbard S.S."/>
            <person name="Banfield J.F."/>
        </authorList>
    </citation>
    <scope>NUCLEOTIDE SEQUENCE [LARGE SCALE GENOMIC DNA]</scope>
</reference>
<dbReference type="HAMAP" id="MF_01331_B">
    <property type="entry name" value="Ribosomal_uL22_B"/>
    <property type="match status" value="1"/>
</dbReference>
<comment type="function">
    <text evidence="1 10">The globular domain of the protein is located near the polypeptide exit tunnel on the outside of the subunit, while an extended beta-hairpin is found that lines the wall of the exit tunnel in the center of the 70S ribosome.</text>
</comment>
<dbReference type="SUPFAM" id="SSF54843">
    <property type="entry name" value="Ribosomal protein L22"/>
    <property type="match status" value="1"/>
</dbReference>
<dbReference type="Proteomes" id="UP000179242">
    <property type="component" value="Unassembled WGS sequence"/>
</dbReference>
<evidence type="ECO:0000256" key="2">
    <source>
        <dbReference type="ARBA" id="ARBA00009451"/>
    </source>
</evidence>
<protein>
    <recommendedName>
        <fullName evidence="9 10">Large ribosomal subunit protein uL22</fullName>
    </recommendedName>
</protein>
<comment type="similarity">
    <text evidence="2 10 11">Belongs to the universal ribosomal protein uL22 family.</text>
</comment>
<evidence type="ECO:0000256" key="11">
    <source>
        <dbReference type="RuleBase" id="RU004005"/>
    </source>
</evidence>
<comment type="subunit">
    <text evidence="3 10 12">Part of the 50S ribosomal subunit.</text>
</comment>
<dbReference type="CDD" id="cd00336">
    <property type="entry name" value="Ribosomal_L22"/>
    <property type="match status" value="1"/>
</dbReference>
<comment type="caution">
    <text evidence="14">The sequence shown here is derived from an EMBL/GenBank/DDBJ whole genome shotgun (WGS) entry which is preliminary data.</text>
</comment>
<comment type="function">
    <text evidence="8">This protein binds specifically to 23S rRNA; its binding is stimulated by other ribosomal proteins, e.g. L4, L17, and L20. It is important during the early stages of 50S assembly. It makes multiple contacts with different domains of the 23S rRNA in the assembled 50S subunit and ribosome.</text>
</comment>
<dbReference type="InterPro" id="IPR005727">
    <property type="entry name" value="Ribosomal_uL22_bac/chlpt-type"/>
</dbReference>
<dbReference type="GO" id="GO:0019843">
    <property type="term" value="F:rRNA binding"/>
    <property type="evidence" value="ECO:0007669"/>
    <property type="project" value="UniProtKB-UniRule"/>
</dbReference>
<proteinExistence type="inferred from homology"/>
<dbReference type="InterPro" id="IPR047867">
    <property type="entry name" value="Ribosomal_uL22_bac/org-type"/>
</dbReference>
<dbReference type="AlphaFoldDB" id="A0A1F4U5R9"/>
<dbReference type="InterPro" id="IPR001063">
    <property type="entry name" value="Ribosomal_uL22"/>
</dbReference>
<sequence length="109" mass="12364">MKAKFKYVRSSPLKLRKIVNVVRGKNCDEVLYLLKALPQKGARIVEKLVKSAVANAKNNSRQDPHKLIVAEIFVDSAGMLKRFRAQSRGRGAPIKKRLSHVTIEVREKQ</sequence>
<dbReference type="GO" id="GO:0003735">
    <property type="term" value="F:structural constituent of ribosome"/>
    <property type="evidence" value="ECO:0007669"/>
    <property type="project" value="InterPro"/>
</dbReference>
<evidence type="ECO:0000256" key="10">
    <source>
        <dbReference type="HAMAP-Rule" id="MF_01331"/>
    </source>
</evidence>
<evidence type="ECO:0000256" key="7">
    <source>
        <dbReference type="ARBA" id="ARBA00023274"/>
    </source>
</evidence>
<dbReference type="EMBL" id="MEUJ01000004">
    <property type="protein sequence ID" value="OGC40286.1"/>
    <property type="molecule type" value="Genomic_DNA"/>
</dbReference>
<evidence type="ECO:0000256" key="1">
    <source>
        <dbReference type="ARBA" id="ARBA00003478"/>
    </source>
</evidence>
<evidence type="ECO:0000313" key="14">
    <source>
        <dbReference type="EMBL" id="OGC40286.1"/>
    </source>
</evidence>
<evidence type="ECO:0000256" key="8">
    <source>
        <dbReference type="ARBA" id="ARBA00025084"/>
    </source>
</evidence>
<keyword evidence="7 10" id="KW-0687">Ribonucleoprotein</keyword>
<evidence type="ECO:0000256" key="9">
    <source>
        <dbReference type="ARBA" id="ARBA00035207"/>
    </source>
</evidence>
<evidence type="ECO:0000313" key="15">
    <source>
        <dbReference type="Proteomes" id="UP000179242"/>
    </source>
</evidence>
<evidence type="ECO:0000256" key="5">
    <source>
        <dbReference type="ARBA" id="ARBA00022884"/>
    </source>
</evidence>
<dbReference type="GO" id="GO:0006412">
    <property type="term" value="P:translation"/>
    <property type="evidence" value="ECO:0007669"/>
    <property type="project" value="UniProtKB-UniRule"/>
</dbReference>
<dbReference type="NCBIfam" id="TIGR01044">
    <property type="entry name" value="rplV_bact"/>
    <property type="match status" value="1"/>
</dbReference>
<dbReference type="InterPro" id="IPR036394">
    <property type="entry name" value="Ribosomal_uL22_sf"/>
</dbReference>
<gene>
    <name evidence="10" type="primary">rplV</name>
    <name evidence="14" type="ORF">A2438_03300</name>
</gene>
<dbReference type="Gene3D" id="3.90.470.10">
    <property type="entry name" value="Ribosomal protein L22/L17"/>
    <property type="match status" value="1"/>
</dbReference>
<dbReference type="GO" id="GO:0022625">
    <property type="term" value="C:cytosolic large ribosomal subunit"/>
    <property type="evidence" value="ECO:0007669"/>
    <property type="project" value="TreeGrafter"/>
</dbReference>
<evidence type="ECO:0000256" key="13">
    <source>
        <dbReference type="RuleBase" id="RU004008"/>
    </source>
</evidence>
<keyword evidence="5 10" id="KW-0694">RNA-binding</keyword>
<evidence type="ECO:0000256" key="12">
    <source>
        <dbReference type="RuleBase" id="RU004006"/>
    </source>
</evidence>
<dbReference type="PANTHER" id="PTHR13501:SF8">
    <property type="entry name" value="LARGE RIBOSOMAL SUBUNIT PROTEIN UL22M"/>
    <property type="match status" value="1"/>
</dbReference>
<evidence type="ECO:0000256" key="6">
    <source>
        <dbReference type="ARBA" id="ARBA00022980"/>
    </source>
</evidence>